<reference evidence="13 14" key="1">
    <citation type="submission" date="2019-02" db="EMBL/GenBank/DDBJ databases">
        <title>Genomic Encyclopedia of Type Strains, Phase IV (KMG-IV): sequencing the most valuable type-strain genomes for metagenomic binning, comparative biology and taxonomic classification.</title>
        <authorList>
            <person name="Goeker M."/>
        </authorList>
    </citation>
    <scope>NUCLEOTIDE SEQUENCE [LARGE SCALE GENOMIC DNA]</scope>
    <source>
        <strain evidence="13 14">DSM 21223</strain>
    </source>
</reference>
<dbReference type="Gene3D" id="3.40.50.1100">
    <property type="match status" value="2"/>
</dbReference>
<dbReference type="RefSeq" id="WP_014238204.1">
    <property type="nucleotide sequence ID" value="NZ_SHKM01000001.1"/>
</dbReference>
<comment type="function">
    <text evidence="11">The beta subunit is responsible for the synthesis of L-tryptophan from indole and L-serine.</text>
</comment>
<dbReference type="InterPro" id="IPR006654">
    <property type="entry name" value="Trp_synth_beta"/>
</dbReference>
<keyword evidence="14" id="KW-1185">Reference proteome</keyword>
<dbReference type="PROSITE" id="PS00168">
    <property type="entry name" value="TRP_SYNTHASE_BETA"/>
    <property type="match status" value="1"/>
</dbReference>
<comment type="cofactor">
    <cofactor evidence="1 11">
        <name>pyridoxal 5'-phosphate</name>
        <dbReference type="ChEBI" id="CHEBI:597326"/>
    </cofactor>
</comment>
<comment type="pathway">
    <text evidence="2 11">Amino-acid biosynthesis; L-tryptophan biosynthesis; L-tryptophan from chorismate: step 5/5.</text>
</comment>
<evidence type="ECO:0000256" key="11">
    <source>
        <dbReference type="HAMAP-Rule" id="MF_00133"/>
    </source>
</evidence>
<dbReference type="CDD" id="cd06446">
    <property type="entry name" value="Trp-synth_B"/>
    <property type="match status" value="1"/>
</dbReference>
<comment type="similarity">
    <text evidence="3 11">Belongs to the TrpB family.</text>
</comment>
<dbReference type="InterPro" id="IPR036052">
    <property type="entry name" value="TrpB-like_PALP_sf"/>
</dbReference>
<accession>A0ABY0IUX7</accession>
<keyword evidence="5 11" id="KW-0028">Amino-acid biosynthesis</keyword>
<evidence type="ECO:0000259" key="12">
    <source>
        <dbReference type="Pfam" id="PF00291"/>
    </source>
</evidence>
<evidence type="ECO:0000256" key="7">
    <source>
        <dbReference type="ARBA" id="ARBA00022898"/>
    </source>
</evidence>
<keyword evidence="9 11" id="KW-0456">Lyase</keyword>
<keyword evidence="7 11" id="KW-0663">Pyridoxal phosphate</keyword>
<dbReference type="HAMAP" id="MF_00133">
    <property type="entry name" value="Trp_synth_beta"/>
    <property type="match status" value="1"/>
</dbReference>
<evidence type="ECO:0000313" key="14">
    <source>
        <dbReference type="Proteomes" id="UP000292136"/>
    </source>
</evidence>
<evidence type="ECO:0000256" key="5">
    <source>
        <dbReference type="ARBA" id="ARBA00022605"/>
    </source>
</evidence>
<evidence type="ECO:0000256" key="6">
    <source>
        <dbReference type="ARBA" id="ARBA00022822"/>
    </source>
</evidence>
<dbReference type="EMBL" id="SHKM01000001">
    <property type="protein sequence ID" value="RZT90391.1"/>
    <property type="molecule type" value="Genomic_DNA"/>
</dbReference>
<dbReference type="EC" id="4.2.1.20" evidence="11"/>
<evidence type="ECO:0000256" key="4">
    <source>
        <dbReference type="ARBA" id="ARBA00011270"/>
    </source>
</evidence>
<dbReference type="InterPro" id="IPR001926">
    <property type="entry name" value="TrpB-like_PALP"/>
</dbReference>
<dbReference type="Proteomes" id="UP000292136">
    <property type="component" value="Unassembled WGS sequence"/>
</dbReference>
<keyword evidence="6 11" id="KW-0822">Tryptophan biosynthesis</keyword>
<comment type="subunit">
    <text evidence="4 11">Tetramer of two alpha and two beta chains.</text>
</comment>
<dbReference type="NCBIfam" id="TIGR00263">
    <property type="entry name" value="trpB"/>
    <property type="match status" value="1"/>
</dbReference>
<feature type="modified residue" description="N6-(pyridoxal phosphate)lysine" evidence="11">
    <location>
        <position position="91"/>
    </location>
</feature>
<gene>
    <name evidence="11" type="primary">trpB</name>
    <name evidence="13" type="ORF">EV678_1205</name>
</gene>
<dbReference type="PANTHER" id="PTHR48077:SF3">
    <property type="entry name" value="TRYPTOPHAN SYNTHASE"/>
    <property type="match status" value="1"/>
</dbReference>
<sequence length="398" mass="42989">MSYNLPDASGHFGPYGGIFVSETLIAALEELKAAYAHACTDPAFQAEFDYELKHYVGRPSPIYHAKRWSELLGGAQIYLKREDLNHTGAHKVNNCIGQALLAKRMGKPRVIAETGAGQHGVATATVAARYGFECVVYMGSEDVKRQAANVYRMKLLGATVVPVESGSKTLKDALNEAMRDWVTNIENTFYIIGTVAGPHPYPMMVRDFQTVIGKEALVQMPEMAGRQPDAVIAAVGGGSNAMGIFHPYIPHESVKLIGVEAAGEGMDTNRHSASLQKGRPGVLHGNRTYLLQDENGQITETHSISAGLDYPGVGPEHAWLKDSGRAEYVGISDSEALQAFHDLCRFEGIIPALESSHALAYAAKLAPSLAKDKILLVNLSGRGDKDMHTVAEKSGIQF</sequence>
<dbReference type="SUPFAM" id="SSF53686">
    <property type="entry name" value="Tryptophan synthase beta subunit-like PLP-dependent enzymes"/>
    <property type="match status" value="1"/>
</dbReference>
<evidence type="ECO:0000256" key="1">
    <source>
        <dbReference type="ARBA" id="ARBA00001933"/>
    </source>
</evidence>
<feature type="domain" description="Tryptophan synthase beta chain-like PALP" evidence="12">
    <location>
        <begin position="57"/>
        <end position="379"/>
    </location>
</feature>
<keyword evidence="8 11" id="KW-0057">Aromatic amino acid biosynthesis</keyword>
<dbReference type="PIRSF" id="PIRSF001413">
    <property type="entry name" value="Trp_syn_beta"/>
    <property type="match status" value="1"/>
</dbReference>
<comment type="catalytic activity">
    <reaction evidence="10 11">
        <text>(1S,2R)-1-C-(indol-3-yl)glycerol 3-phosphate + L-serine = D-glyceraldehyde 3-phosphate + L-tryptophan + H2O</text>
        <dbReference type="Rhea" id="RHEA:10532"/>
        <dbReference type="ChEBI" id="CHEBI:15377"/>
        <dbReference type="ChEBI" id="CHEBI:33384"/>
        <dbReference type="ChEBI" id="CHEBI:57912"/>
        <dbReference type="ChEBI" id="CHEBI:58866"/>
        <dbReference type="ChEBI" id="CHEBI:59776"/>
        <dbReference type="EC" id="4.2.1.20"/>
    </reaction>
</comment>
<evidence type="ECO:0000256" key="2">
    <source>
        <dbReference type="ARBA" id="ARBA00004733"/>
    </source>
</evidence>
<comment type="caution">
    <text evidence="13">The sequence shown here is derived from an EMBL/GenBank/DDBJ whole genome shotgun (WGS) entry which is preliminary data.</text>
</comment>
<dbReference type="Pfam" id="PF00291">
    <property type="entry name" value="PALP"/>
    <property type="match status" value="1"/>
</dbReference>
<dbReference type="InterPro" id="IPR006653">
    <property type="entry name" value="Trp_synth_b_CS"/>
</dbReference>
<evidence type="ECO:0000256" key="9">
    <source>
        <dbReference type="ARBA" id="ARBA00023239"/>
    </source>
</evidence>
<evidence type="ECO:0000256" key="3">
    <source>
        <dbReference type="ARBA" id="ARBA00009982"/>
    </source>
</evidence>
<name>A0ABY0IUX7_9RHOO</name>
<proteinExistence type="inferred from homology"/>
<protein>
    <recommendedName>
        <fullName evidence="11">Tryptophan synthase beta chain</fullName>
        <ecNumber evidence="11">4.2.1.20</ecNumber>
    </recommendedName>
</protein>
<dbReference type="InterPro" id="IPR023026">
    <property type="entry name" value="Trp_synth_beta/beta-like"/>
</dbReference>
<organism evidence="13 14">
    <name type="scientific">Azospira oryzae</name>
    <dbReference type="NCBI Taxonomy" id="146939"/>
    <lineage>
        <taxon>Bacteria</taxon>
        <taxon>Pseudomonadati</taxon>
        <taxon>Pseudomonadota</taxon>
        <taxon>Betaproteobacteria</taxon>
        <taxon>Rhodocyclales</taxon>
        <taxon>Rhodocyclaceae</taxon>
        <taxon>Azospira</taxon>
    </lineage>
</organism>
<evidence type="ECO:0000313" key="13">
    <source>
        <dbReference type="EMBL" id="RZT90391.1"/>
    </source>
</evidence>
<evidence type="ECO:0000256" key="10">
    <source>
        <dbReference type="ARBA" id="ARBA00049047"/>
    </source>
</evidence>
<dbReference type="PANTHER" id="PTHR48077">
    <property type="entry name" value="TRYPTOPHAN SYNTHASE-RELATED"/>
    <property type="match status" value="1"/>
</dbReference>
<evidence type="ECO:0000256" key="8">
    <source>
        <dbReference type="ARBA" id="ARBA00023141"/>
    </source>
</evidence>